<sequence length="324" mass="36228">MDGVWRTLIGKELRIPEPGEAAPNPGVDKLWRAEVADASWSKVGIHDHQPGRKRYNPGQFVLEDEQGRFVVDAEGPDATWEVEDLEQAVEEVLTEFGLNGGGARRFLVRDKGRWLIWPDRGSIIDVDRALDAGIWYLSQDRPEFTDLPLDLQDAVGGPLSKIAWALGMHRYLEFLQIETSAAVAERRRDEIVRVAATDPDRATRYLLSLTNPDRGVSYGRFVSAVQGADIVNRDARAATSGANAERSKVKEQRLDILTRVYVWLGPDAADLDALAAARLVHAAYDNDEPITKGLDLRKEDPERPTETAKEIALVRRRLKECRAT</sequence>
<name>A0A6H1ZJ17_9ZZZZ</name>
<accession>A0A6H1ZJ17</accession>
<dbReference type="EMBL" id="MT144037">
    <property type="protein sequence ID" value="QJA47265.1"/>
    <property type="molecule type" value="Genomic_DNA"/>
</dbReference>
<reference evidence="1" key="1">
    <citation type="submission" date="2020-03" db="EMBL/GenBank/DDBJ databases">
        <title>The deep terrestrial virosphere.</title>
        <authorList>
            <person name="Holmfeldt K."/>
            <person name="Nilsson E."/>
            <person name="Simone D."/>
            <person name="Lopez-Fernandez M."/>
            <person name="Wu X."/>
            <person name="de Brujin I."/>
            <person name="Lundin D."/>
            <person name="Andersson A."/>
            <person name="Bertilsson S."/>
            <person name="Dopson M."/>
        </authorList>
    </citation>
    <scope>NUCLEOTIDE SEQUENCE</scope>
    <source>
        <strain evidence="1">TM448A00633</strain>
    </source>
</reference>
<gene>
    <name evidence="1" type="ORF">TM448A00633_0020</name>
</gene>
<dbReference type="AlphaFoldDB" id="A0A6H1ZJ17"/>
<organism evidence="1">
    <name type="scientific">viral metagenome</name>
    <dbReference type="NCBI Taxonomy" id="1070528"/>
    <lineage>
        <taxon>unclassified sequences</taxon>
        <taxon>metagenomes</taxon>
        <taxon>organismal metagenomes</taxon>
    </lineage>
</organism>
<evidence type="ECO:0000313" key="1">
    <source>
        <dbReference type="EMBL" id="QJA47265.1"/>
    </source>
</evidence>
<protein>
    <submittedName>
        <fullName evidence="1">Uncharacterized protein</fullName>
    </submittedName>
</protein>
<proteinExistence type="predicted"/>